<sequence>MPELWKGTSRGLQRCSECWVASCLALAQVWCWTGGLSGRLELRDGERERRVFAYHVSWSE</sequence>
<protein>
    <submittedName>
        <fullName evidence="1">Transposase</fullName>
    </submittedName>
</protein>
<gene>
    <name evidence="1" type="ORF">AArc1_5152</name>
</gene>
<dbReference type="AlphaFoldDB" id="A0A346PA08"/>
<reference evidence="1 2" key="1">
    <citation type="submission" date="2017-10" db="EMBL/GenBank/DDBJ databases">
        <title>Phenotypic and genomic properties of facultatively anaerobic sulfur-reducing natronoarchaea from hypersaline soda lakes.</title>
        <authorList>
            <person name="Sorokin D.Y."/>
            <person name="Kublanov I.V."/>
            <person name="Roman P."/>
            <person name="Sinninghe Damste J.S."/>
            <person name="Golyshin P.N."/>
            <person name="Rojo D."/>
            <person name="Ciordia S."/>
            <person name="Mena Md.C."/>
            <person name="Ferrer M."/>
            <person name="Messina E."/>
            <person name="Smedile F."/>
            <person name="La Spada G."/>
            <person name="La Cono V."/>
            <person name="Yakimov M.M."/>
        </authorList>
    </citation>
    <scope>NUCLEOTIDE SEQUENCE [LARGE SCALE GENOMIC DNA]</scope>
    <source>
        <strain evidence="1 2">AArc1</strain>
        <plasmid evidence="2">paarc1-02</plasmid>
    </source>
</reference>
<geneLocation type="plasmid" evidence="2">
    <name>paarc1-02</name>
</geneLocation>
<evidence type="ECO:0000313" key="2">
    <source>
        <dbReference type="Proteomes" id="UP000258707"/>
    </source>
</evidence>
<dbReference type="EMBL" id="CP024046">
    <property type="protein sequence ID" value="AXR76353.1"/>
    <property type="molecule type" value="Genomic_DNA"/>
</dbReference>
<keyword evidence="1" id="KW-0614">Plasmid</keyword>
<organism evidence="1 2">
    <name type="scientific">Natrarchaeobaculum sulfurireducens</name>
    <dbReference type="NCBI Taxonomy" id="2044521"/>
    <lineage>
        <taxon>Archaea</taxon>
        <taxon>Methanobacteriati</taxon>
        <taxon>Methanobacteriota</taxon>
        <taxon>Stenosarchaea group</taxon>
        <taxon>Halobacteria</taxon>
        <taxon>Halobacteriales</taxon>
        <taxon>Natrialbaceae</taxon>
        <taxon>Natrarchaeobaculum</taxon>
    </lineage>
</organism>
<dbReference type="KEGG" id="nan:AArc1_5152"/>
<dbReference type="Proteomes" id="UP000258707">
    <property type="component" value="Plasmid pAArc1-02"/>
</dbReference>
<name>A0A346PA08_9EURY</name>
<accession>A0A346PA08</accession>
<proteinExistence type="predicted"/>
<evidence type="ECO:0000313" key="1">
    <source>
        <dbReference type="EMBL" id="AXR76353.1"/>
    </source>
</evidence>